<dbReference type="InterPro" id="IPR013783">
    <property type="entry name" value="Ig-like_fold"/>
</dbReference>
<dbReference type="InterPro" id="IPR014756">
    <property type="entry name" value="Ig_E-set"/>
</dbReference>
<dbReference type="Proteomes" id="UP001271007">
    <property type="component" value="Unassembled WGS sequence"/>
</dbReference>
<dbReference type="InterPro" id="IPR037293">
    <property type="entry name" value="Gal_Oxidase_central_sf"/>
</dbReference>
<dbReference type="Gene3D" id="2.60.40.10">
    <property type="entry name" value="Immunoglobulins"/>
    <property type="match status" value="1"/>
</dbReference>
<name>A0AAJ0GJG5_9PEZI</name>
<dbReference type="EMBL" id="JAWDJX010000001">
    <property type="protein sequence ID" value="KAK3058791.1"/>
    <property type="molecule type" value="Genomic_DNA"/>
</dbReference>
<dbReference type="PANTHER" id="PTHR32208:SF105">
    <property type="entry name" value="COPPER RADICAL OXIDASE"/>
    <property type="match status" value="1"/>
</dbReference>
<dbReference type="Gene3D" id="2.130.10.80">
    <property type="entry name" value="Galactose oxidase/kelch, beta-propeller"/>
    <property type="match status" value="1"/>
</dbReference>
<dbReference type="InterPro" id="IPR009880">
    <property type="entry name" value="Glyoxal_oxidase_N"/>
</dbReference>
<feature type="domain" description="WSC" evidence="2">
    <location>
        <begin position="4"/>
        <end position="97"/>
    </location>
</feature>
<proteinExistence type="predicted"/>
<organism evidence="3 4">
    <name type="scientific">Extremus antarcticus</name>
    <dbReference type="NCBI Taxonomy" id="702011"/>
    <lineage>
        <taxon>Eukaryota</taxon>
        <taxon>Fungi</taxon>
        <taxon>Dikarya</taxon>
        <taxon>Ascomycota</taxon>
        <taxon>Pezizomycotina</taxon>
        <taxon>Dothideomycetes</taxon>
        <taxon>Dothideomycetidae</taxon>
        <taxon>Mycosphaerellales</taxon>
        <taxon>Extremaceae</taxon>
        <taxon>Extremus</taxon>
    </lineage>
</organism>
<dbReference type="Pfam" id="PF07250">
    <property type="entry name" value="Glyoxal_oxid_N"/>
    <property type="match status" value="1"/>
</dbReference>
<dbReference type="InterPro" id="IPR011043">
    <property type="entry name" value="Gal_Oxase/kelch_b-propeller"/>
</dbReference>
<dbReference type="SMART" id="SM00321">
    <property type="entry name" value="WSC"/>
    <property type="match status" value="3"/>
</dbReference>
<feature type="domain" description="WSC" evidence="2">
    <location>
        <begin position="232"/>
        <end position="332"/>
    </location>
</feature>
<keyword evidence="1" id="KW-0732">Signal</keyword>
<dbReference type="PANTHER" id="PTHR32208">
    <property type="entry name" value="SECRETED PROTEIN-RELATED"/>
    <property type="match status" value="1"/>
</dbReference>
<feature type="domain" description="WSC" evidence="2">
    <location>
        <begin position="120"/>
        <end position="214"/>
    </location>
</feature>
<dbReference type="InterPro" id="IPR002889">
    <property type="entry name" value="WSC_carb-bd"/>
</dbReference>
<evidence type="ECO:0000313" key="4">
    <source>
        <dbReference type="Proteomes" id="UP001271007"/>
    </source>
</evidence>
<dbReference type="Pfam" id="PF01822">
    <property type="entry name" value="WSC"/>
    <property type="match status" value="3"/>
</dbReference>
<evidence type="ECO:0000313" key="3">
    <source>
        <dbReference type="EMBL" id="KAK3058791.1"/>
    </source>
</evidence>
<protein>
    <recommendedName>
        <fullName evidence="2">WSC domain-containing protein</fullName>
    </recommendedName>
</protein>
<sequence length="825" mass="87597">MPGGWLSLGCYNDSVGVRTLGNAQYLGVAMRVELCTTACSGAGYQFAGVEYASECYCDSQIQSYGALVTDGRCSSPCAGNASEICGGANGISIYNSTSPPSTGSGSAGGGKGVNATALLPFKYQGCYADASPSGRTLQYQQPDNSSLTVESCIAVCSSLGYTIAGMEYSSQCFCDNYIRYSPSLLIDNKCSMDCAGNAAESCGAGNIMSIYSNDTMQNYTAPSTQTTGLPGSWKYKGCLSDADGFGALPYKMVNETSMSNTLCLSQCQLFGYGAAGTEYGRECYCGDVADVVNSGNTMMPESDCNTPCSNDTGKNGPYVCGAGNRLSYYTWTAAPLTQWSYASGKAAGLYPFLIGGPIIPLVTAPARNGKITYMEKFGTSPAANSTGAYELDLSLLNNYTAAWREMHVKTDFFCSASLTLPDSAGRQINIGDGKPGVPGVNDWEENVNEVHLQAGRWYPTAMIMSNGSILVVGGEQGSNGAPVPSLEVLPSPRGQVLYADYLDRTDLYNLYPFLARVLPNIPGAVNDPKGGCSYPFEGTSMLLPQAYPYTDPLKVLICGGSTPGPEIASDNCVTMAPDQPNANWTIERMPSKRVISCMVALPDGTYLIMNGGQQGSAGFGLATEPNLNAVLYNPAKSVNNRMTVMANTTIARLYHSEAVLLDDGRVLVSGSDPEDVRAFAPQEYRNEVFIPPYLMGNPKRPVMTVTTLDWKYRQAITFNIKCGSGAAAKHLISLIGAVGSTHGSSMGRRTYFPKTVCSTTRCTVTAPPDARVCPPSWFQVYLLDANNVPSNATWVRIGGDPAKLGNWPKYPDFKTPGVGKVTALI</sequence>
<reference evidence="3" key="1">
    <citation type="submission" date="2023-04" db="EMBL/GenBank/DDBJ databases">
        <title>Black Yeasts Isolated from many extreme environments.</title>
        <authorList>
            <person name="Coleine C."/>
            <person name="Stajich J.E."/>
            <person name="Selbmann L."/>
        </authorList>
    </citation>
    <scope>NUCLEOTIDE SEQUENCE</scope>
    <source>
        <strain evidence="3">CCFEE 5312</strain>
    </source>
</reference>
<gene>
    <name evidence="3" type="ORF">LTR09_000356</name>
</gene>
<comment type="caution">
    <text evidence="3">The sequence shown here is derived from an EMBL/GenBank/DDBJ whole genome shotgun (WGS) entry which is preliminary data.</text>
</comment>
<evidence type="ECO:0000259" key="2">
    <source>
        <dbReference type="PROSITE" id="PS51212"/>
    </source>
</evidence>
<dbReference type="CDD" id="cd02851">
    <property type="entry name" value="E_set_GO_C"/>
    <property type="match status" value="1"/>
</dbReference>
<dbReference type="PROSITE" id="PS51212">
    <property type="entry name" value="WSC"/>
    <property type="match status" value="3"/>
</dbReference>
<keyword evidence="4" id="KW-1185">Reference proteome</keyword>
<dbReference type="SUPFAM" id="SSF50965">
    <property type="entry name" value="Galactose oxidase, central domain"/>
    <property type="match status" value="1"/>
</dbReference>
<dbReference type="InterPro" id="IPR015202">
    <property type="entry name" value="GO-like_E_set"/>
</dbReference>
<accession>A0AAJ0GJG5</accession>
<dbReference type="AlphaFoldDB" id="A0AAJ0GJG5"/>
<dbReference type="Pfam" id="PF09118">
    <property type="entry name" value="GO-like_E_set"/>
    <property type="match status" value="1"/>
</dbReference>
<evidence type="ECO:0000256" key="1">
    <source>
        <dbReference type="ARBA" id="ARBA00022729"/>
    </source>
</evidence>
<dbReference type="SUPFAM" id="SSF81296">
    <property type="entry name" value="E set domains"/>
    <property type="match status" value="1"/>
</dbReference>